<keyword evidence="4" id="KW-1133">Transmembrane helix</keyword>
<dbReference type="PANTHER" id="PTHR44943">
    <property type="entry name" value="CELLULOSE SYNTHASE OPERON PROTEIN C"/>
    <property type="match status" value="1"/>
</dbReference>
<organism evidence="5 6">
    <name type="scientific">Candidatus Nitrosotalea okcheonensis</name>
    <dbReference type="NCBI Taxonomy" id="1903276"/>
    <lineage>
        <taxon>Archaea</taxon>
        <taxon>Nitrososphaerota</taxon>
        <taxon>Nitrososphaeria</taxon>
        <taxon>Nitrosotaleales</taxon>
        <taxon>Nitrosotaleaceae</taxon>
        <taxon>Nitrosotalea</taxon>
    </lineage>
</organism>
<dbReference type="SUPFAM" id="SSF48452">
    <property type="entry name" value="TPR-like"/>
    <property type="match status" value="1"/>
</dbReference>
<dbReference type="PANTHER" id="PTHR44943:SF8">
    <property type="entry name" value="TPR REPEAT-CONTAINING PROTEIN MJ0263"/>
    <property type="match status" value="1"/>
</dbReference>
<evidence type="ECO:0000313" key="5">
    <source>
        <dbReference type="EMBL" id="SMH72291.1"/>
    </source>
</evidence>
<name>A0A2H1FHP9_9ARCH</name>
<dbReference type="InterPro" id="IPR019734">
    <property type="entry name" value="TPR_rpt"/>
</dbReference>
<gene>
    <name evidence="5" type="ORF">NCS_30131</name>
</gene>
<evidence type="ECO:0000313" key="6">
    <source>
        <dbReference type="Proteomes" id="UP000230607"/>
    </source>
</evidence>
<dbReference type="SMART" id="SM00028">
    <property type="entry name" value="TPR"/>
    <property type="match status" value="5"/>
</dbReference>
<keyword evidence="1" id="KW-0677">Repeat</keyword>
<keyword evidence="4" id="KW-0812">Transmembrane</keyword>
<dbReference type="PROSITE" id="PS50005">
    <property type="entry name" value="TPR"/>
    <property type="match status" value="1"/>
</dbReference>
<protein>
    <submittedName>
        <fullName evidence="5">Uncharacterized protein</fullName>
    </submittedName>
</protein>
<dbReference type="AlphaFoldDB" id="A0A2H1FHP9"/>
<keyword evidence="4" id="KW-0472">Membrane</keyword>
<proteinExistence type="predicted"/>
<evidence type="ECO:0000256" key="3">
    <source>
        <dbReference type="PROSITE-ProRule" id="PRU00339"/>
    </source>
</evidence>
<dbReference type="PROSITE" id="PS50293">
    <property type="entry name" value="TPR_REGION"/>
    <property type="match status" value="1"/>
</dbReference>
<dbReference type="EMBL" id="LT841358">
    <property type="protein sequence ID" value="SMH72291.1"/>
    <property type="molecule type" value="Genomic_DNA"/>
</dbReference>
<evidence type="ECO:0000256" key="4">
    <source>
        <dbReference type="SAM" id="Phobius"/>
    </source>
</evidence>
<keyword evidence="6" id="KW-1185">Reference proteome</keyword>
<evidence type="ECO:0000256" key="1">
    <source>
        <dbReference type="ARBA" id="ARBA00022737"/>
    </source>
</evidence>
<dbReference type="InterPro" id="IPR051685">
    <property type="entry name" value="Ycf3/AcsC/BcsC/TPR_MFPF"/>
</dbReference>
<feature type="transmembrane region" description="Helical" evidence="4">
    <location>
        <begin position="83"/>
        <end position="106"/>
    </location>
</feature>
<feature type="transmembrane region" description="Helical" evidence="4">
    <location>
        <begin position="21"/>
        <end position="42"/>
    </location>
</feature>
<accession>A0A2H1FHP9</accession>
<dbReference type="Proteomes" id="UP000230607">
    <property type="component" value="Chromosome 1"/>
</dbReference>
<dbReference type="InterPro" id="IPR011990">
    <property type="entry name" value="TPR-like_helical_dom_sf"/>
</dbReference>
<feature type="transmembrane region" description="Helical" evidence="4">
    <location>
        <begin position="144"/>
        <end position="165"/>
    </location>
</feature>
<keyword evidence="2 3" id="KW-0802">TPR repeat</keyword>
<dbReference type="Gene3D" id="1.25.40.10">
    <property type="entry name" value="Tetratricopeptide repeat domain"/>
    <property type="match status" value="2"/>
</dbReference>
<dbReference type="Pfam" id="PF14559">
    <property type="entry name" value="TPR_19"/>
    <property type="match status" value="1"/>
</dbReference>
<feature type="transmembrane region" description="Helical" evidence="4">
    <location>
        <begin position="118"/>
        <end position="138"/>
    </location>
</feature>
<evidence type="ECO:0000256" key="2">
    <source>
        <dbReference type="ARBA" id="ARBA00022803"/>
    </source>
</evidence>
<feature type="transmembrane region" description="Helical" evidence="4">
    <location>
        <begin position="177"/>
        <end position="199"/>
    </location>
</feature>
<sequence>MIISIFVRYVMTRSSNSSRKLSLLFIPLIVGILSFVIPLAQIPLGSSFSGFDISLQFPKLVNWIQIMFGYYLPPGQSIPFNQFIATASWFFISHVVSFILFLIGAFRFNFNKNIRYTLLLSIFTLHISAYVTINLMTLPHALDYVVTVFPILEIPFVAFGILWLFEKGTHLVRNTIAGKMLIPLLCILIATLVESGIVLETNTAWVTPADVEATKYILQIQKNDANYSLITNSWGSYPLYYFTGGEKLYGGFHADISPGLRNVDRSLYYYSLMQNSTNPSIATNAINETKSCTVYYIKPSWVGASPSQMHNVTSILGFPIVFKNDHQTTFLFGKSYCDKNDPLQSTGGYIQPVSMLLSNHHYVESLKKYDEMIENKKYDDSTLDSYADVLSFIPLPSDSNKIISESDVKMKLLEKLDSKAEYYASIGDLNRTLLVANNMLSLDGSNISALSYVVLDLISKEHYNGTNLAFRNFQSNSALLRDSKLNEALNLEKKNDLDKSLILYKNIAEDDQKTFQTKLDIAKTFVDKRLLNEATDIYLHVPDMYKNQVADWDAINNVYEKQGKIDFLIYKNLGLVHFDDHDIKNSLIEQAHYFSNVPDPAGLLLVSNAILSIDPLNTVGLIDKAASLTHFKKYDEALSILDMAISNNPKNISYLNDKGGVYLKMKDYDKAISTYDDALAIEPNDVPTLQNKLSVFITLGHVDDSINLINNLLSIDPNNITTLTYESILLATQGKYDDSLLINDKILSLDPQAGQNVLSYEVDQLIAVKKYEMALPFLNKLLVLHPTDHAAVYNKIFLLSNLGRYDEALLAINQSLMYDPLDIGVLKAKASVLIQIGKLPQALDVYNKILLLNSSDTDALKSKNKILSYMSSQ</sequence>
<feature type="repeat" description="TPR" evidence="3">
    <location>
        <begin position="652"/>
        <end position="685"/>
    </location>
</feature>
<reference evidence="6" key="1">
    <citation type="submission" date="2017-03" db="EMBL/GenBank/DDBJ databases">
        <authorList>
            <person name="Herbold C."/>
        </authorList>
    </citation>
    <scope>NUCLEOTIDE SEQUENCE [LARGE SCALE GENOMIC DNA]</scope>
</reference>